<gene>
    <name evidence="3" type="ORF">EPA86_12160</name>
</gene>
<comment type="similarity">
    <text evidence="2">Belongs to the autoinducer synthase family.</text>
</comment>
<sequence>MLVDNSLNCVFQRYFKVIYANTLKLKQEVFKIRHTVYCEELGWETISRNALEQDEYDDFSYHFLIRHQPSIEYIGCVRLVSPQFLSLNQTLPCELFYPQQDVAKAINQVNVYSSGYGEVSRLAILSNFRRRKRDYLSQTINGDVFKLFNPEDIRVTPLISIGLYLSVIACADILNNKGLFIMAAPALSKKLSRLGAPIKPILNKVEHKGTRQLNFLKAQDIHQSLIGGTADLYNMIKEDILQQMNAIERKVEEIA</sequence>
<keyword evidence="3" id="KW-0808">Transferase</keyword>
<dbReference type="RefSeq" id="WP_140603987.1">
    <property type="nucleotide sequence ID" value="NZ_SAWY01000027.1"/>
</dbReference>
<name>A0A502KQ86_9GAMM</name>
<dbReference type="InterPro" id="IPR016181">
    <property type="entry name" value="Acyl_CoA_acyltransferase"/>
</dbReference>
<organism evidence="3 4">
    <name type="scientific">Litorilituus lipolyticus</name>
    <dbReference type="NCBI Taxonomy" id="2491017"/>
    <lineage>
        <taxon>Bacteria</taxon>
        <taxon>Pseudomonadati</taxon>
        <taxon>Pseudomonadota</taxon>
        <taxon>Gammaproteobacteria</taxon>
        <taxon>Alteromonadales</taxon>
        <taxon>Colwelliaceae</taxon>
        <taxon>Litorilituus</taxon>
    </lineage>
</organism>
<dbReference type="OrthoDB" id="582214at2"/>
<keyword evidence="2" id="KW-0673">Quorum sensing</keyword>
<dbReference type="GO" id="GO:0009372">
    <property type="term" value="P:quorum sensing"/>
    <property type="evidence" value="ECO:0007669"/>
    <property type="project" value="UniProtKB-UniRule"/>
</dbReference>
<evidence type="ECO:0000313" key="4">
    <source>
        <dbReference type="Proteomes" id="UP000315303"/>
    </source>
</evidence>
<dbReference type="NCBIfam" id="TIGR03694">
    <property type="entry name" value="exosort_acyl"/>
    <property type="match status" value="1"/>
</dbReference>
<dbReference type="Pfam" id="PF13444">
    <property type="entry name" value="Acetyltransf_5"/>
    <property type="match status" value="1"/>
</dbReference>
<dbReference type="GO" id="GO:0016746">
    <property type="term" value="F:acyltransferase activity"/>
    <property type="evidence" value="ECO:0007669"/>
    <property type="project" value="UniProtKB-KW"/>
</dbReference>
<dbReference type="EMBL" id="SAWY01000027">
    <property type="protein sequence ID" value="TPH13880.1"/>
    <property type="molecule type" value="Genomic_DNA"/>
</dbReference>
<dbReference type="InterPro" id="IPR022484">
    <property type="entry name" value="PEP-CTERM/exosrtase_acylTfrase"/>
</dbReference>
<proteinExistence type="inferred from homology"/>
<evidence type="ECO:0000256" key="2">
    <source>
        <dbReference type="PROSITE-ProRule" id="PRU00533"/>
    </source>
</evidence>
<accession>A0A502KQ86</accession>
<comment type="caution">
    <text evidence="3">The sequence shown here is derived from an EMBL/GenBank/DDBJ whole genome shotgun (WGS) entry which is preliminary data.</text>
</comment>
<keyword evidence="4" id="KW-1185">Reference proteome</keyword>
<dbReference type="PROSITE" id="PS51187">
    <property type="entry name" value="AUTOINDUCER_SYNTH_2"/>
    <property type="match status" value="1"/>
</dbReference>
<dbReference type="InterPro" id="IPR001690">
    <property type="entry name" value="Autoind_synthase"/>
</dbReference>
<evidence type="ECO:0000313" key="3">
    <source>
        <dbReference type="EMBL" id="TPH13880.1"/>
    </source>
</evidence>
<keyword evidence="3" id="KW-0012">Acyltransferase</keyword>
<dbReference type="AlphaFoldDB" id="A0A502KQ86"/>
<dbReference type="SUPFAM" id="SSF55729">
    <property type="entry name" value="Acyl-CoA N-acyltransferases (Nat)"/>
    <property type="match status" value="1"/>
</dbReference>
<reference evidence="3 4" key="1">
    <citation type="submission" date="2019-01" db="EMBL/GenBank/DDBJ databases">
        <title>Litorilituus lipolytica sp. nov., isolated from intertidal sand of the Yellow Sea in China.</title>
        <authorList>
            <person name="Liu A."/>
        </authorList>
    </citation>
    <scope>NUCLEOTIDE SEQUENCE [LARGE SCALE GENOMIC DNA]</scope>
    <source>
        <strain evidence="3 4">RZ04</strain>
    </source>
</reference>
<dbReference type="Proteomes" id="UP000315303">
    <property type="component" value="Unassembled WGS sequence"/>
</dbReference>
<dbReference type="Gene3D" id="3.40.630.30">
    <property type="match status" value="1"/>
</dbReference>
<keyword evidence="2" id="KW-0071">Autoinducer synthesis</keyword>
<evidence type="ECO:0000256" key="1">
    <source>
        <dbReference type="ARBA" id="ARBA00018768"/>
    </source>
</evidence>
<protein>
    <recommendedName>
        <fullName evidence="1">Acyl-homoserine-lactone synthase</fullName>
    </recommendedName>
</protein>